<name>A0A931N9L5_9BURK</name>
<keyword evidence="1" id="KW-0472">Membrane</keyword>
<feature type="transmembrane region" description="Helical" evidence="1">
    <location>
        <begin position="158"/>
        <end position="176"/>
    </location>
</feature>
<dbReference type="EMBL" id="JAEDAL010000001">
    <property type="protein sequence ID" value="MBH9551493.1"/>
    <property type="molecule type" value="Genomic_DNA"/>
</dbReference>
<feature type="transmembrane region" description="Helical" evidence="1">
    <location>
        <begin position="464"/>
        <end position="484"/>
    </location>
</feature>
<reference evidence="2" key="1">
    <citation type="submission" date="2020-12" db="EMBL/GenBank/DDBJ databases">
        <title>The genome sequence of Inhella sp. 4Y17.</title>
        <authorList>
            <person name="Liu Y."/>
        </authorList>
    </citation>
    <scope>NUCLEOTIDE SEQUENCE</scope>
    <source>
        <strain evidence="2">4Y10</strain>
    </source>
</reference>
<protein>
    <submittedName>
        <fullName evidence="2">Uncharacterized protein</fullName>
    </submittedName>
</protein>
<accession>A0A931N9L5</accession>
<feature type="transmembrane region" description="Helical" evidence="1">
    <location>
        <begin position="68"/>
        <end position="88"/>
    </location>
</feature>
<comment type="caution">
    <text evidence="2">The sequence shown here is derived from an EMBL/GenBank/DDBJ whole genome shotgun (WGS) entry which is preliminary data.</text>
</comment>
<sequence>MTAALHRRHSPFAALLRAEFLLRVRRPGTLIVALAVLAVTWLMIADPASGLTLLEANKHRLAYSSGTLAYGSAAMGSVLLGLAGFYLARGRVQEDLRSGMAGVLAASPVDNQTLLLSRALGAFAYLMALAGVLLMGTWALHALRGEGPWLPWVYVEHYLLMLVPQLLWTACCATLFDAWAPLMGRRGDVLYFFVWTALFALMPLNEHLQGLNASLLLDFSGLATSVFALAQQLGTPHIAIGGNSFDPNLPLRAFPPDLWTLPMVAWRLGALALAALPLLLALPLFHRYRPDRVRARSAAAAHGRLGRAVAWSLSPFTRGLGRLLPLVGRLPLAGVWAEGMLSLISQPLALVWLVAAWLGTSAVPPAHLGAGVAAVLAGWALWAAELGARDTQQAGTLALSTSLPGGAPRRVLTRWAAATWLGLAGCATAIAQQPALLTPLAAGLAAASAAALVLGRLSGGGRAFLALFLFWLFVAVQAPQVGALDWLGFNGVAPTAMPAFTALVAVMGLTVGLWQARRR</sequence>
<feature type="transmembrane region" description="Helical" evidence="1">
    <location>
        <begin position="119"/>
        <end position="138"/>
    </location>
</feature>
<dbReference type="RefSeq" id="WP_198099105.1">
    <property type="nucleotide sequence ID" value="NZ_JAEDAL010000001.1"/>
</dbReference>
<evidence type="ECO:0000313" key="3">
    <source>
        <dbReference type="Proteomes" id="UP000620139"/>
    </source>
</evidence>
<gene>
    <name evidence="2" type="ORF">I7X43_01415</name>
</gene>
<keyword evidence="1" id="KW-0812">Transmembrane</keyword>
<evidence type="ECO:0000313" key="2">
    <source>
        <dbReference type="EMBL" id="MBH9551493.1"/>
    </source>
</evidence>
<keyword evidence="1" id="KW-1133">Transmembrane helix</keyword>
<feature type="transmembrane region" description="Helical" evidence="1">
    <location>
        <begin position="30"/>
        <end position="48"/>
    </location>
</feature>
<feature type="transmembrane region" description="Helical" evidence="1">
    <location>
        <begin position="496"/>
        <end position="514"/>
    </location>
</feature>
<feature type="transmembrane region" description="Helical" evidence="1">
    <location>
        <begin position="188"/>
        <end position="205"/>
    </location>
</feature>
<dbReference type="AlphaFoldDB" id="A0A931N9L5"/>
<feature type="transmembrane region" description="Helical" evidence="1">
    <location>
        <begin position="339"/>
        <end position="360"/>
    </location>
</feature>
<dbReference type="Proteomes" id="UP000620139">
    <property type="component" value="Unassembled WGS sequence"/>
</dbReference>
<feature type="transmembrane region" description="Helical" evidence="1">
    <location>
        <begin position="411"/>
        <end position="430"/>
    </location>
</feature>
<proteinExistence type="predicted"/>
<feature type="transmembrane region" description="Helical" evidence="1">
    <location>
        <begin position="436"/>
        <end position="457"/>
    </location>
</feature>
<keyword evidence="3" id="KW-1185">Reference proteome</keyword>
<evidence type="ECO:0000256" key="1">
    <source>
        <dbReference type="SAM" id="Phobius"/>
    </source>
</evidence>
<organism evidence="2 3">
    <name type="scientific">Inhella gelatinilytica</name>
    <dbReference type="NCBI Taxonomy" id="2795030"/>
    <lineage>
        <taxon>Bacteria</taxon>
        <taxon>Pseudomonadati</taxon>
        <taxon>Pseudomonadota</taxon>
        <taxon>Betaproteobacteria</taxon>
        <taxon>Burkholderiales</taxon>
        <taxon>Sphaerotilaceae</taxon>
        <taxon>Inhella</taxon>
    </lineage>
</organism>
<feature type="transmembrane region" description="Helical" evidence="1">
    <location>
        <begin position="366"/>
        <end position="384"/>
    </location>
</feature>
<feature type="transmembrane region" description="Helical" evidence="1">
    <location>
        <begin position="264"/>
        <end position="285"/>
    </location>
</feature>